<accession>A0A8C6ZEL6</accession>
<dbReference type="Ensembl" id="ENSNPET00000012994.1">
    <property type="protein sequence ID" value="ENSNPEP00000012681.1"/>
    <property type="gene ID" value="ENSNPEG00000009476.1"/>
</dbReference>
<dbReference type="AlphaFoldDB" id="A0A8C6ZEL6"/>
<proteinExistence type="predicted"/>
<evidence type="ECO:0000313" key="1">
    <source>
        <dbReference type="Ensembl" id="ENSNPEP00000012681.1"/>
    </source>
</evidence>
<keyword evidence="2" id="KW-1185">Reference proteome</keyword>
<protein>
    <submittedName>
        <fullName evidence="1">Uncharacterized protein</fullName>
    </submittedName>
</protein>
<sequence>MLALYKQRYHGVLGHEVSVTHLQPFPPFQGPNQTPAHASCLSVLGHCR</sequence>
<organism evidence="1 2">
    <name type="scientific">Nothoprocta perdicaria</name>
    <name type="common">Chilean tinamou</name>
    <name type="synonym">Crypturus perdicarius</name>
    <dbReference type="NCBI Taxonomy" id="30464"/>
    <lineage>
        <taxon>Eukaryota</taxon>
        <taxon>Metazoa</taxon>
        <taxon>Chordata</taxon>
        <taxon>Craniata</taxon>
        <taxon>Vertebrata</taxon>
        <taxon>Euteleostomi</taxon>
        <taxon>Archelosauria</taxon>
        <taxon>Archosauria</taxon>
        <taxon>Dinosauria</taxon>
        <taxon>Saurischia</taxon>
        <taxon>Theropoda</taxon>
        <taxon>Coelurosauria</taxon>
        <taxon>Aves</taxon>
        <taxon>Palaeognathae</taxon>
        <taxon>Tinamiformes</taxon>
        <taxon>Tinamidae</taxon>
        <taxon>Nothoprocta</taxon>
    </lineage>
</organism>
<reference evidence="1" key="1">
    <citation type="submission" date="2025-08" db="UniProtKB">
        <authorList>
            <consortium name="Ensembl"/>
        </authorList>
    </citation>
    <scope>IDENTIFICATION</scope>
</reference>
<name>A0A8C6ZEL6_NOTPE</name>
<evidence type="ECO:0000313" key="2">
    <source>
        <dbReference type="Proteomes" id="UP000694420"/>
    </source>
</evidence>
<dbReference type="Proteomes" id="UP000694420">
    <property type="component" value="Unplaced"/>
</dbReference>
<reference evidence="1" key="2">
    <citation type="submission" date="2025-09" db="UniProtKB">
        <authorList>
            <consortium name="Ensembl"/>
        </authorList>
    </citation>
    <scope>IDENTIFICATION</scope>
</reference>